<accession>A0A1G7I9K2</accession>
<reference evidence="1 2" key="1">
    <citation type="submission" date="2016-10" db="EMBL/GenBank/DDBJ databases">
        <authorList>
            <person name="de Groot N.N."/>
        </authorList>
    </citation>
    <scope>NUCLEOTIDE SEQUENCE [LARGE SCALE GENOMIC DNA]</scope>
    <source>
        <strain evidence="1 2">GAS232</strain>
    </source>
</reference>
<sequence>MVPPDDSQLIQLMDAALADATRRSGPWLACRPGCSQCCTGVFRIGPLDTERLREGFRITEPDRQQRIQERVQQSIADLSPDFPGDTATGILYEDEASLEQFEDFANEAVCPVLDPATGTCDLYAHRPMTCRTFGPPVRTEEDGFGVCELCFVGAPTETIAAAELHLPDPALEATLDEQTGITGTTIVAFALKDQ</sequence>
<proteinExistence type="predicted"/>
<keyword evidence="2" id="KW-1185">Reference proteome</keyword>
<evidence type="ECO:0000313" key="2">
    <source>
        <dbReference type="Proteomes" id="UP000182427"/>
    </source>
</evidence>
<dbReference type="EMBL" id="LT629690">
    <property type="protein sequence ID" value="SDF09268.1"/>
    <property type="molecule type" value="Genomic_DNA"/>
</dbReference>
<name>A0A1G7I9K2_9BACT</name>
<protein>
    <submittedName>
        <fullName evidence="1">Putative zinc-or iron-chelating domain-containing protein</fullName>
    </submittedName>
</protein>
<dbReference type="AlphaFoldDB" id="A0A1G7I9K2"/>
<dbReference type="Proteomes" id="UP000182427">
    <property type="component" value="Chromosome I"/>
</dbReference>
<evidence type="ECO:0000313" key="1">
    <source>
        <dbReference type="EMBL" id="SDF09268.1"/>
    </source>
</evidence>
<dbReference type="Pfam" id="PF03692">
    <property type="entry name" value="CxxCxxCC"/>
    <property type="match status" value="1"/>
</dbReference>
<dbReference type="OrthoDB" id="9810361at2"/>
<organism evidence="1 2">
    <name type="scientific">Terriglobus roseus</name>
    <dbReference type="NCBI Taxonomy" id="392734"/>
    <lineage>
        <taxon>Bacteria</taxon>
        <taxon>Pseudomonadati</taxon>
        <taxon>Acidobacteriota</taxon>
        <taxon>Terriglobia</taxon>
        <taxon>Terriglobales</taxon>
        <taxon>Acidobacteriaceae</taxon>
        <taxon>Terriglobus</taxon>
    </lineage>
</organism>
<dbReference type="RefSeq" id="WP_083344477.1">
    <property type="nucleotide sequence ID" value="NZ_LT629690.1"/>
</dbReference>
<gene>
    <name evidence="1" type="ORF">SAMN05444167_1365</name>
</gene>
<dbReference type="InterPro" id="IPR005358">
    <property type="entry name" value="Puta_zinc/iron-chelating_dom"/>
</dbReference>